<gene>
    <name evidence="10" type="primary">RPS26A_2</name>
    <name evidence="10" type="ORF">ATC70_007813</name>
</gene>
<dbReference type="PANTHER" id="PTHR22950:SF692">
    <property type="entry name" value="TRANSMEMBRANE AMINO ACID TRANSPORTER FAMILY PROTEIN"/>
    <property type="match status" value="1"/>
</dbReference>
<feature type="transmembrane region" description="Helical" evidence="8">
    <location>
        <begin position="304"/>
        <end position="324"/>
    </location>
</feature>
<dbReference type="AlphaFoldDB" id="A0AAN7D2N1"/>
<evidence type="ECO:0000313" key="10">
    <source>
        <dbReference type="EMBL" id="KAK4509461.1"/>
    </source>
</evidence>
<evidence type="ECO:0000256" key="8">
    <source>
        <dbReference type="SAM" id="Phobius"/>
    </source>
</evidence>
<evidence type="ECO:0000313" key="11">
    <source>
        <dbReference type="Proteomes" id="UP001304243"/>
    </source>
</evidence>
<keyword evidence="4 8" id="KW-0812">Transmembrane</keyword>
<proteinExistence type="inferred from homology"/>
<keyword evidence="11" id="KW-1185">Reference proteome</keyword>
<comment type="similarity">
    <text evidence="2">Belongs to the amino acid/polyamine transporter 2 family.</text>
</comment>
<dbReference type="GO" id="GO:0015179">
    <property type="term" value="F:L-amino acid transmembrane transporter activity"/>
    <property type="evidence" value="ECO:0007669"/>
    <property type="project" value="TreeGrafter"/>
</dbReference>
<dbReference type="GO" id="GO:0005774">
    <property type="term" value="C:vacuolar membrane"/>
    <property type="evidence" value="ECO:0007669"/>
    <property type="project" value="TreeGrafter"/>
</dbReference>
<feature type="transmembrane region" description="Helical" evidence="8">
    <location>
        <begin position="345"/>
        <end position="369"/>
    </location>
</feature>
<keyword evidence="6 8" id="KW-1133">Transmembrane helix</keyword>
<comment type="caution">
    <text evidence="10">The sequence shown here is derived from an EMBL/GenBank/DDBJ whole genome shotgun (WGS) entry which is preliminary data.</text>
</comment>
<dbReference type="PANTHER" id="PTHR22950">
    <property type="entry name" value="AMINO ACID TRANSPORTER"/>
    <property type="match status" value="1"/>
</dbReference>
<name>A0AAN7D2N1_9FUNG</name>
<feature type="transmembrane region" description="Helical" evidence="8">
    <location>
        <begin position="222"/>
        <end position="245"/>
    </location>
</feature>
<evidence type="ECO:0000256" key="3">
    <source>
        <dbReference type="ARBA" id="ARBA00022448"/>
    </source>
</evidence>
<sequence length="437" mass="47155">MNNEKTNDLVAIESKRVSVTSNDFDSEVASEKNFGDIDRSNGASAFMSYCNVVCVVAGTGVLGLPMALRQGGWIGLVILFLAWSMSIYTANLLVKCLYAGGGEVKRLATYKDVATAAFGTVGGWVTFFFNAWILLGGPVLYLVLSGQNINQLCQGTAGELGDTPWIIISCVIVAIPFILVKNMKDVAWISALGLVAIVVTVLVVLIMSAIDKPNQVNAHHDVVIWDMFPIALSTIAFSFGGNVVYPHIESSMKKPQSWAKVVAGGLSTCAALYMVVAVCGYFVYGTNVMNPIYNSLPNNAGRTVAIVVITINVLTSAPIYTMSFSLDVEEMCNISVERFGKIKEFLIRATLRIALMAVICVVACIVPHFGTLMSLIGAFGNCTLIFIFPVAFYLKLTGIRNKPIYELAWCALVVLLGLVGLIFGTMEAIKQLIIDFS</sequence>
<keyword evidence="5" id="KW-0029">Amino-acid transport</keyword>
<feature type="transmembrane region" description="Helical" evidence="8">
    <location>
        <begin position="187"/>
        <end position="210"/>
    </location>
</feature>
<feature type="transmembrane region" description="Helical" evidence="8">
    <location>
        <begin position="406"/>
        <end position="426"/>
    </location>
</feature>
<dbReference type="InterPro" id="IPR013057">
    <property type="entry name" value="AA_transpt_TM"/>
</dbReference>
<dbReference type="Proteomes" id="UP001304243">
    <property type="component" value="Unassembled WGS sequence"/>
</dbReference>
<keyword evidence="3" id="KW-0813">Transport</keyword>
<evidence type="ECO:0000256" key="2">
    <source>
        <dbReference type="ARBA" id="ARBA00008066"/>
    </source>
</evidence>
<dbReference type="GO" id="GO:0005840">
    <property type="term" value="C:ribosome"/>
    <property type="evidence" value="ECO:0007669"/>
    <property type="project" value="UniProtKB-KW"/>
</dbReference>
<keyword evidence="10" id="KW-0687">Ribonucleoprotein</keyword>
<feature type="transmembrane region" description="Helical" evidence="8">
    <location>
        <begin position="257"/>
        <end position="284"/>
    </location>
</feature>
<keyword evidence="10" id="KW-0689">Ribosomal protein</keyword>
<feature type="transmembrane region" description="Helical" evidence="8">
    <location>
        <begin position="115"/>
        <end position="143"/>
    </location>
</feature>
<evidence type="ECO:0000256" key="7">
    <source>
        <dbReference type="ARBA" id="ARBA00023136"/>
    </source>
</evidence>
<feature type="domain" description="Amino acid transporter transmembrane" evidence="9">
    <location>
        <begin position="42"/>
        <end position="429"/>
    </location>
</feature>
<comment type="subcellular location">
    <subcellularLocation>
        <location evidence="1">Membrane</location>
        <topology evidence="1">Multi-pass membrane protein</topology>
    </subcellularLocation>
</comment>
<dbReference type="RefSeq" id="XP_064676127.1">
    <property type="nucleotide sequence ID" value="XM_064827070.1"/>
</dbReference>
<dbReference type="Pfam" id="PF01490">
    <property type="entry name" value="Aa_trans"/>
    <property type="match status" value="1"/>
</dbReference>
<feature type="transmembrane region" description="Helical" evidence="8">
    <location>
        <begin position="73"/>
        <end position="94"/>
    </location>
</feature>
<evidence type="ECO:0000256" key="4">
    <source>
        <dbReference type="ARBA" id="ARBA00022692"/>
    </source>
</evidence>
<protein>
    <submittedName>
        <fullName evidence="10">40S ribosomal protein S26</fullName>
    </submittedName>
</protein>
<feature type="transmembrane region" description="Helical" evidence="8">
    <location>
        <begin position="375"/>
        <end position="394"/>
    </location>
</feature>
<reference evidence="10 11" key="1">
    <citation type="submission" date="2022-11" db="EMBL/GenBank/DDBJ databases">
        <title>Mucor velutinosus strain NIH1002 WGS.</title>
        <authorList>
            <person name="Subramanian P."/>
            <person name="Mullikin J.C."/>
            <person name="Segre J.A."/>
            <person name="Zelazny A.M."/>
        </authorList>
    </citation>
    <scope>NUCLEOTIDE SEQUENCE [LARGE SCALE GENOMIC DNA]</scope>
    <source>
        <strain evidence="10 11">NIH1002</strain>
    </source>
</reference>
<keyword evidence="7 8" id="KW-0472">Membrane</keyword>
<organism evidence="10 11">
    <name type="scientific">Mucor velutinosus</name>
    <dbReference type="NCBI Taxonomy" id="708070"/>
    <lineage>
        <taxon>Eukaryota</taxon>
        <taxon>Fungi</taxon>
        <taxon>Fungi incertae sedis</taxon>
        <taxon>Mucoromycota</taxon>
        <taxon>Mucoromycotina</taxon>
        <taxon>Mucoromycetes</taxon>
        <taxon>Mucorales</taxon>
        <taxon>Mucorineae</taxon>
        <taxon>Mucoraceae</taxon>
        <taxon>Mucor</taxon>
    </lineage>
</organism>
<evidence type="ECO:0000256" key="6">
    <source>
        <dbReference type="ARBA" id="ARBA00022989"/>
    </source>
</evidence>
<evidence type="ECO:0000256" key="1">
    <source>
        <dbReference type="ARBA" id="ARBA00004141"/>
    </source>
</evidence>
<feature type="transmembrane region" description="Helical" evidence="8">
    <location>
        <begin position="46"/>
        <end position="67"/>
    </location>
</feature>
<feature type="transmembrane region" description="Helical" evidence="8">
    <location>
        <begin position="163"/>
        <end position="180"/>
    </location>
</feature>
<dbReference type="EMBL" id="JASEJX010000039">
    <property type="protein sequence ID" value="KAK4509461.1"/>
    <property type="molecule type" value="Genomic_DNA"/>
</dbReference>
<evidence type="ECO:0000259" key="9">
    <source>
        <dbReference type="Pfam" id="PF01490"/>
    </source>
</evidence>
<accession>A0AAN7D2N1</accession>
<evidence type="ECO:0000256" key="5">
    <source>
        <dbReference type="ARBA" id="ARBA00022970"/>
    </source>
</evidence>
<dbReference type="Gene3D" id="1.20.1740.10">
    <property type="entry name" value="Amino acid/polyamine transporter I"/>
    <property type="match status" value="1"/>
</dbReference>
<dbReference type="GeneID" id="89951499"/>